<sequence length="315" mass="34014">MPPPLVYIGPELAAYGFGEGHPFGPDRMNAFWHEALRQGLHKHVSMTAPVMATRAAIERFHTPEYVTRVIELSISGEGFLDYGDTPAFTGVYEAAATVVGTVLAAAEEALTGHHRRCFIPIAGLHHARRNSAAGFCVFNDAGTLIETLRSKYGIRRIAYVDIDAHHGDGVFYAFEADPDLCIIDIHEDGAHLYPGTGSADETGVGCAAGSKLNIPLKPGANDEDILRIWPDAEALIRRSEPEFIIFQCGADSITNDPITHLRLTPAAHAHVASRLCTIADEYCNGRLIALGGGGYNRENLARAWCAVLKALLQGC</sequence>
<dbReference type="GO" id="GO:0045150">
    <property type="term" value="P:acetoin catabolic process"/>
    <property type="evidence" value="ECO:0007669"/>
    <property type="project" value="UniProtKB-UniPathway"/>
</dbReference>
<dbReference type="AlphaFoldDB" id="Q0EVU6"/>
<evidence type="ECO:0000256" key="4">
    <source>
        <dbReference type="ARBA" id="ARBA00022627"/>
    </source>
</evidence>
<name>Q0EVU6_9PROT</name>
<dbReference type="InterPro" id="IPR003085">
    <property type="entry name" value="AcuC"/>
</dbReference>
<dbReference type="OrthoDB" id="9808367at2"/>
<accession>Q0EVU6</accession>
<dbReference type="RefSeq" id="WP_009849972.1">
    <property type="nucleotide sequence ID" value="NZ_DS022294.1"/>
</dbReference>
<dbReference type="GO" id="GO:0040029">
    <property type="term" value="P:epigenetic regulation of gene expression"/>
    <property type="evidence" value="ECO:0007669"/>
    <property type="project" value="TreeGrafter"/>
</dbReference>
<dbReference type="InterPro" id="IPR023801">
    <property type="entry name" value="His_deacetylse_dom"/>
</dbReference>
<keyword evidence="4" id="KW-0006">Acetoin catabolism</keyword>
<organism evidence="6 7">
    <name type="scientific">Mariprofundus ferrooxydans PV-1</name>
    <dbReference type="NCBI Taxonomy" id="314345"/>
    <lineage>
        <taxon>Bacteria</taxon>
        <taxon>Pseudomonadati</taxon>
        <taxon>Pseudomonadota</taxon>
        <taxon>Candidatius Mariprofundia</taxon>
        <taxon>Mariprofundales</taxon>
        <taxon>Mariprofundaceae</taxon>
        <taxon>Mariprofundus</taxon>
    </lineage>
</organism>
<proteinExistence type="inferred from homology"/>
<dbReference type="InterPro" id="IPR023696">
    <property type="entry name" value="Ureohydrolase_dom_sf"/>
</dbReference>
<dbReference type="SUPFAM" id="SSF52768">
    <property type="entry name" value="Arginase/deacetylase"/>
    <property type="match status" value="1"/>
</dbReference>
<evidence type="ECO:0000256" key="2">
    <source>
        <dbReference type="ARBA" id="ARBA00005947"/>
    </source>
</evidence>
<feature type="domain" description="Histone deacetylase" evidence="5">
    <location>
        <begin position="21"/>
        <end position="311"/>
    </location>
</feature>
<protein>
    <recommendedName>
        <fullName evidence="3">Acetoin utilization protein AcuC</fullName>
    </recommendedName>
</protein>
<gene>
    <name evidence="6" type="ORF">SPV1_12290</name>
</gene>
<dbReference type="Pfam" id="PF00850">
    <property type="entry name" value="Hist_deacetyl"/>
    <property type="match status" value="1"/>
</dbReference>
<evidence type="ECO:0000256" key="3">
    <source>
        <dbReference type="ARBA" id="ARBA00020218"/>
    </source>
</evidence>
<reference evidence="6 7" key="1">
    <citation type="submission" date="2006-09" db="EMBL/GenBank/DDBJ databases">
        <authorList>
            <person name="Emerson D."/>
            <person name="Ferriera S."/>
            <person name="Johnson J."/>
            <person name="Kravitz S."/>
            <person name="Halpern A."/>
            <person name="Remington K."/>
            <person name="Beeson K."/>
            <person name="Tran B."/>
            <person name="Rogers Y.-H."/>
            <person name="Friedman R."/>
            <person name="Venter J.C."/>
        </authorList>
    </citation>
    <scope>NUCLEOTIDE SEQUENCE [LARGE SCALE GENOMIC DNA]</scope>
    <source>
        <strain evidence="6 7">PV-1</strain>
    </source>
</reference>
<dbReference type="UniPathway" id="UPA00040"/>
<comment type="similarity">
    <text evidence="2">Belongs to the histone deacetylase family.</text>
</comment>
<evidence type="ECO:0000313" key="6">
    <source>
        <dbReference type="EMBL" id="EAU53410.1"/>
    </source>
</evidence>
<comment type="caution">
    <text evidence="6">The sequence shown here is derived from an EMBL/GenBank/DDBJ whole genome shotgun (WGS) entry which is preliminary data.</text>
</comment>
<dbReference type="eggNOG" id="COG0123">
    <property type="taxonomic scope" value="Bacteria"/>
</dbReference>
<dbReference type="STRING" id="314344.AL013_08380"/>
<dbReference type="InParanoid" id="Q0EVU6"/>
<dbReference type="GO" id="GO:0004407">
    <property type="term" value="F:histone deacetylase activity"/>
    <property type="evidence" value="ECO:0007669"/>
    <property type="project" value="TreeGrafter"/>
</dbReference>
<dbReference type="Proteomes" id="UP000005297">
    <property type="component" value="Unassembled WGS sequence"/>
</dbReference>
<keyword evidence="7" id="KW-1185">Reference proteome</keyword>
<dbReference type="CDD" id="cd09994">
    <property type="entry name" value="HDAC_AcuC_like"/>
    <property type="match status" value="1"/>
</dbReference>
<evidence type="ECO:0000256" key="1">
    <source>
        <dbReference type="ARBA" id="ARBA00005101"/>
    </source>
</evidence>
<dbReference type="HOGENOM" id="CLU_007727_8_0_0"/>
<dbReference type="EMBL" id="AATS01000025">
    <property type="protein sequence ID" value="EAU53410.1"/>
    <property type="molecule type" value="Genomic_DNA"/>
</dbReference>
<dbReference type="Gene3D" id="3.40.800.20">
    <property type="entry name" value="Histone deacetylase domain"/>
    <property type="match status" value="1"/>
</dbReference>
<comment type="pathway">
    <text evidence="1">Ketone degradation; acetoin degradation.</text>
</comment>
<dbReference type="InterPro" id="IPR037138">
    <property type="entry name" value="His_deacetylse_dom_sf"/>
</dbReference>
<dbReference type="InterPro" id="IPR000286">
    <property type="entry name" value="HDACs"/>
</dbReference>
<dbReference type="PRINTS" id="PR01270">
    <property type="entry name" value="HDASUPER"/>
</dbReference>
<evidence type="ECO:0000313" key="7">
    <source>
        <dbReference type="Proteomes" id="UP000005297"/>
    </source>
</evidence>
<dbReference type="PANTHER" id="PTHR10625:SF10">
    <property type="entry name" value="HISTONE DEACETYLASE HDAC1"/>
    <property type="match status" value="1"/>
</dbReference>
<dbReference type="PANTHER" id="PTHR10625">
    <property type="entry name" value="HISTONE DEACETYLASE HDAC1-RELATED"/>
    <property type="match status" value="1"/>
</dbReference>
<evidence type="ECO:0000259" key="5">
    <source>
        <dbReference type="Pfam" id="PF00850"/>
    </source>
</evidence>